<protein>
    <submittedName>
        <fullName evidence="2">Uncharacterized protein</fullName>
    </submittedName>
</protein>
<accession>A0ABP7NTW3</accession>
<dbReference type="RefSeq" id="WP_345117731.1">
    <property type="nucleotide sequence ID" value="NZ_BAABDH010000112.1"/>
</dbReference>
<dbReference type="Proteomes" id="UP001499909">
    <property type="component" value="Unassembled WGS sequence"/>
</dbReference>
<evidence type="ECO:0000313" key="3">
    <source>
        <dbReference type="Proteomes" id="UP001499909"/>
    </source>
</evidence>
<sequence>MSKKTPPIGFGRKPDPDPNGTGDGFRLGVNYADLEAESAPEKPKRLPKVVPAYVGQMEGLDILAAYDIFPLAPLSNIEQQLLQIVAALELEADKFRPSLSSE</sequence>
<evidence type="ECO:0000313" key="2">
    <source>
        <dbReference type="EMBL" id="GAA3954075.1"/>
    </source>
</evidence>
<name>A0ABP7NTW3_9BACT</name>
<proteinExistence type="predicted"/>
<gene>
    <name evidence="2" type="ORF">GCM10022406_39690</name>
</gene>
<reference evidence="3" key="1">
    <citation type="journal article" date="2019" name="Int. J. Syst. Evol. Microbiol.">
        <title>The Global Catalogue of Microorganisms (GCM) 10K type strain sequencing project: providing services to taxonomists for standard genome sequencing and annotation.</title>
        <authorList>
            <consortium name="The Broad Institute Genomics Platform"/>
            <consortium name="The Broad Institute Genome Sequencing Center for Infectious Disease"/>
            <person name="Wu L."/>
            <person name="Ma J."/>
        </authorList>
    </citation>
    <scope>NUCLEOTIDE SEQUENCE [LARGE SCALE GENOMIC DNA]</scope>
    <source>
        <strain evidence="3">JCM 17214</strain>
    </source>
</reference>
<organism evidence="2 3">
    <name type="scientific">Hymenobacter algoricola</name>
    <dbReference type="NCBI Taxonomy" id="486267"/>
    <lineage>
        <taxon>Bacteria</taxon>
        <taxon>Pseudomonadati</taxon>
        <taxon>Bacteroidota</taxon>
        <taxon>Cytophagia</taxon>
        <taxon>Cytophagales</taxon>
        <taxon>Hymenobacteraceae</taxon>
        <taxon>Hymenobacter</taxon>
    </lineage>
</organism>
<evidence type="ECO:0000256" key="1">
    <source>
        <dbReference type="SAM" id="MobiDB-lite"/>
    </source>
</evidence>
<dbReference type="EMBL" id="BAABDH010000112">
    <property type="protein sequence ID" value="GAA3954075.1"/>
    <property type="molecule type" value="Genomic_DNA"/>
</dbReference>
<feature type="region of interest" description="Disordered" evidence="1">
    <location>
        <begin position="1"/>
        <end position="27"/>
    </location>
</feature>
<keyword evidence="3" id="KW-1185">Reference proteome</keyword>
<comment type="caution">
    <text evidence="2">The sequence shown here is derived from an EMBL/GenBank/DDBJ whole genome shotgun (WGS) entry which is preliminary data.</text>
</comment>